<dbReference type="WBParaSite" id="SBAD_0001153201-mRNA-1">
    <property type="protein sequence ID" value="SBAD_0001153201-mRNA-1"/>
    <property type="gene ID" value="SBAD_0001153201"/>
</dbReference>
<accession>A0A183J5K4</accession>
<keyword evidence="1" id="KW-0808">Transferase</keyword>
<evidence type="ECO:0000313" key="6">
    <source>
        <dbReference type="WBParaSite" id="SBAD_0001153201-mRNA-1"/>
    </source>
</evidence>
<keyword evidence="2" id="KW-0677">Repeat</keyword>
<proteinExistence type="predicted"/>
<dbReference type="EMBL" id="UZAM01015155">
    <property type="protein sequence ID" value="VDP37561.1"/>
    <property type="molecule type" value="Genomic_DNA"/>
</dbReference>
<organism evidence="6">
    <name type="scientific">Soboliphyme baturini</name>
    <dbReference type="NCBI Taxonomy" id="241478"/>
    <lineage>
        <taxon>Eukaryota</taxon>
        <taxon>Metazoa</taxon>
        <taxon>Ecdysozoa</taxon>
        <taxon>Nematoda</taxon>
        <taxon>Enoplea</taxon>
        <taxon>Dorylaimia</taxon>
        <taxon>Dioctophymatida</taxon>
        <taxon>Dioctophymatoidea</taxon>
        <taxon>Soboliphymatidae</taxon>
        <taxon>Soboliphyme</taxon>
    </lineage>
</organism>
<protein>
    <submittedName>
        <fullName evidence="6">Cse1 domain-containing protein</fullName>
    </submittedName>
</protein>
<evidence type="ECO:0000313" key="4">
    <source>
        <dbReference type="EMBL" id="VDP37561.1"/>
    </source>
</evidence>
<dbReference type="GO" id="GO:0034271">
    <property type="term" value="C:phosphatidylinositol 3-kinase complex, class III, type I"/>
    <property type="evidence" value="ECO:0007669"/>
    <property type="project" value="TreeGrafter"/>
</dbReference>
<evidence type="ECO:0000256" key="1">
    <source>
        <dbReference type="ARBA" id="ARBA00022527"/>
    </source>
</evidence>
<reference evidence="4 5" key="2">
    <citation type="submission" date="2018-11" db="EMBL/GenBank/DDBJ databases">
        <authorList>
            <consortium name="Pathogen Informatics"/>
        </authorList>
    </citation>
    <scope>NUCLEOTIDE SEQUENCE [LARGE SCALE GENOMIC DNA]</scope>
</reference>
<dbReference type="OrthoDB" id="242910at2759"/>
<keyword evidence="1" id="KW-0418">Kinase</keyword>
<dbReference type="PANTHER" id="PTHR17583">
    <property type="entry name" value="PHOSPHOINOSITIDE 3-KINASE REGULATORY SUBUNIT 4"/>
    <property type="match status" value="1"/>
</dbReference>
<feature type="domain" description="Phosphatase 2A Regulatory Subunit A helical" evidence="3">
    <location>
        <begin position="1"/>
        <end position="177"/>
    </location>
</feature>
<reference evidence="6" key="1">
    <citation type="submission" date="2016-06" db="UniProtKB">
        <authorList>
            <consortium name="WormBaseParasite"/>
        </authorList>
    </citation>
    <scope>IDENTIFICATION</scope>
</reference>
<dbReference type="InterPro" id="IPR011989">
    <property type="entry name" value="ARM-like"/>
</dbReference>
<dbReference type="GO" id="GO:0005770">
    <property type="term" value="C:late endosome"/>
    <property type="evidence" value="ECO:0007669"/>
    <property type="project" value="TreeGrafter"/>
</dbReference>
<dbReference type="InterPro" id="IPR016024">
    <property type="entry name" value="ARM-type_fold"/>
</dbReference>
<evidence type="ECO:0000259" key="3">
    <source>
        <dbReference type="Pfam" id="PF22956"/>
    </source>
</evidence>
<dbReference type="GO" id="GO:0045324">
    <property type="term" value="P:late endosome to vacuole transport"/>
    <property type="evidence" value="ECO:0007669"/>
    <property type="project" value="InterPro"/>
</dbReference>
<dbReference type="GO" id="GO:0016236">
    <property type="term" value="P:macroautophagy"/>
    <property type="evidence" value="ECO:0007669"/>
    <property type="project" value="InterPro"/>
</dbReference>
<dbReference type="Pfam" id="PF22956">
    <property type="entry name" value="VPS15-like_hel"/>
    <property type="match status" value="1"/>
</dbReference>
<gene>
    <name evidence="4" type="ORF">SBAD_LOCUS11152</name>
</gene>
<keyword evidence="5" id="KW-1185">Reference proteome</keyword>
<dbReference type="SUPFAM" id="SSF48371">
    <property type="entry name" value="ARM repeat"/>
    <property type="match status" value="1"/>
</dbReference>
<dbReference type="Gene3D" id="1.25.10.10">
    <property type="entry name" value="Leucine-rich Repeat Variant"/>
    <property type="match status" value="1"/>
</dbReference>
<keyword evidence="1" id="KW-0723">Serine/threonine-protein kinase</keyword>
<dbReference type="GO" id="GO:0004674">
    <property type="term" value="F:protein serine/threonine kinase activity"/>
    <property type="evidence" value="ECO:0007669"/>
    <property type="project" value="UniProtKB-KW"/>
</dbReference>
<dbReference type="GO" id="GO:0071561">
    <property type="term" value="C:nucleus-vacuole junction"/>
    <property type="evidence" value="ECO:0007669"/>
    <property type="project" value="TreeGrafter"/>
</dbReference>
<evidence type="ECO:0000313" key="5">
    <source>
        <dbReference type="Proteomes" id="UP000270296"/>
    </source>
</evidence>
<sequence>MLKDFSMVVEEAVVFERIVPYMVNNITYSLSFMNDVFAKLRAESIYAITDVLSSLKTIPKSDTQIFVDYVFPTMVPRVSDSSLIVKIAVAANLGKLAETAVRFLNYAETQKEDPEFVLNTDGGSKMDYQRELKLLQNTVQEFTVSLLCDVDNAVKKVFVQESLTRLAVFFGKQKSKQRAVLM</sequence>
<dbReference type="PANTHER" id="PTHR17583:SF0">
    <property type="entry name" value="PHOSPHOINOSITIDE 3-KINASE REGULATORY SUBUNIT 4"/>
    <property type="match status" value="1"/>
</dbReference>
<dbReference type="InterPro" id="IPR045162">
    <property type="entry name" value="Vps15-like"/>
</dbReference>
<evidence type="ECO:0000256" key="2">
    <source>
        <dbReference type="ARBA" id="ARBA00022737"/>
    </source>
</evidence>
<dbReference type="Proteomes" id="UP000270296">
    <property type="component" value="Unassembled WGS sequence"/>
</dbReference>
<dbReference type="AlphaFoldDB" id="A0A183J5K4"/>
<dbReference type="GO" id="GO:0034272">
    <property type="term" value="C:phosphatidylinositol 3-kinase complex, class III, type II"/>
    <property type="evidence" value="ECO:0007669"/>
    <property type="project" value="TreeGrafter"/>
</dbReference>
<name>A0A183J5K4_9BILA</name>
<dbReference type="InterPro" id="IPR055231">
    <property type="entry name" value="2AA_helical"/>
</dbReference>
<dbReference type="GO" id="GO:0006623">
    <property type="term" value="P:protein targeting to vacuole"/>
    <property type="evidence" value="ECO:0007669"/>
    <property type="project" value="TreeGrafter"/>
</dbReference>